<dbReference type="InterPro" id="IPR019821">
    <property type="entry name" value="Kinesin_motor_CS"/>
</dbReference>
<feature type="region of interest" description="Disordered" evidence="5">
    <location>
        <begin position="432"/>
        <end position="459"/>
    </location>
</feature>
<keyword evidence="8" id="KW-1185">Reference proteome</keyword>
<keyword evidence="3" id="KW-0505">Motor protein</keyword>
<feature type="compositionally biased region" description="Basic and acidic residues" evidence="5">
    <location>
        <begin position="281"/>
        <end position="297"/>
    </location>
</feature>
<dbReference type="Pfam" id="PF00225">
    <property type="entry name" value="Kinesin"/>
    <property type="match status" value="1"/>
</dbReference>
<dbReference type="InterPro" id="IPR027417">
    <property type="entry name" value="P-loop_NTPase"/>
</dbReference>
<dbReference type="SUPFAM" id="SSF52540">
    <property type="entry name" value="P-loop containing nucleoside triphosphate hydrolases"/>
    <property type="match status" value="1"/>
</dbReference>
<feature type="domain" description="Kinesin motor" evidence="6">
    <location>
        <begin position="587"/>
        <end position="926"/>
    </location>
</feature>
<name>A0A9W7LD67_9STRA</name>
<feature type="region of interest" description="Disordered" evidence="5">
    <location>
        <begin position="281"/>
        <end position="300"/>
    </location>
</feature>
<evidence type="ECO:0000259" key="6">
    <source>
        <dbReference type="PROSITE" id="PS50067"/>
    </source>
</evidence>
<feature type="compositionally biased region" description="Pro residues" evidence="5">
    <location>
        <begin position="434"/>
        <end position="452"/>
    </location>
</feature>
<feature type="binding site" evidence="3">
    <location>
        <begin position="669"/>
        <end position="676"/>
    </location>
    <ligand>
        <name>ATP</name>
        <dbReference type="ChEBI" id="CHEBI:30616"/>
    </ligand>
</feature>
<dbReference type="PANTHER" id="PTHR47972">
    <property type="entry name" value="KINESIN-LIKE PROTEIN KLP-3"/>
    <property type="match status" value="1"/>
</dbReference>
<dbReference type="SMART" id="SM00129">
    <property type="entry name" value="KISc"/>
    <property type="match status" value="1"/>
</dbReference>
<dbReference type="GO" id="GO:0015630">
    <property type="term" value="C:microtubule cytoskeleton"/>
    <property type="evidence" value="ECO:0007669"/>
    <property type="project" value="TreeGrafter"/>
</dbReference>
<evidence type="ECO:0000256" key="2">
    <source>
        <dbReference type="ARBA" id="ARBA00022840"/>
    </source>
</evidence>
<sequence length="1174" mass="129115">MPSEAELKAALDEKDTELATLQASFDEYIESSKELESELESELAKVEEQLTTSLEQNEKLVSTNAELQQDVNKLSNNQSGTSSKINSLTLSLQKAEQSLDEAESSLRIKSESERKLTIDLDDALEQVAFHVTEIEDLQAKVNDASRAKDEEFKELQGDLDTLKLKYEDKCGEVTELKRVLSEETQDKEDDEAHAATLKDLQEAKAEVERANASSLELKAHLEAALEKVKLHVAEIDDLQAQVVEQNKEVSKETQNNLEFELDEAKAEIERVNSLYSESQKMLEEAVSHSEKQGEEHAGVASELAQTQAMLEEAVAHSEEQVSTIEDLKEHLEAAKAVEMNSGAVTELEAKLEAAKTEAGTVKAELEAAKSKLESAEAAARVATDRSKVLEASNSECKSAIANMSMEANDLQKIEIDLRQEISSLTAELKIAKAAPPPRPPPSASTPPPPPTAPKSVSPSIKNRMKSLSNLNAAQASTIAEHESKIASLEATIQKIKTSIKSASNPDTVIAPSPAFSPAVTKYTSSSTSSTTLPSLGQSALKTMVSDALKSGDKGLMEAALKKLLSKVTLQTATNAHLLSKMQKVSNSIQVCCRIRPLKHSEIVTQERVTVEPLSETEVGCLDSKSKKWRSYIFDKVFGPDQTQQDVFEEVEPLCLSVVDGFNACIFAYGQTGSGKTFTMEGNEEDNQWGICTRTLHKVFEILNFRRESFVASPSAADASDDNSSECNFDFTIELGMLEIYNDDVRDILSQDVISVDLKRDLAGKIQAQGLTKVAVKNLQDVIEVMKRGNNNRSVACTNINDQSSRSHMVLQATIVSGTTGQPQTTGQLNLVDLAGSERVAKSNVVGKELKEAQHINLSLSALGDVMEALDKKSSHIPYRNSKLTYFLQDSLGGNSRTMMIVTACPAESSVDETHCALQFATRVRRISKPTATRNVGGKNLEETLKKIRGELREALKGRDKSDSELRRIQESHGKLKSRLDTLLATKAKADLASSNSVKSKIQILQKSHADVSARWQKEKNLREEQQIEVGNLEREIRRLQQQMSKAVKDRENISKKLLEREQQIISANRENKANVKKPSTQAGGGAERSPFSLRTTLRTISTANRGGEDPNNSTASTLDIGAEEVRQKIKAMLQANEPLKLHKLDELMVKFEGKHMTLLAKMTKRYHKGRTPKK</sequence>
<evidence type="ECO:0000313" key="8">
    <source>
        <dbReference type="Proteomes" id="UP001165065"/>
    </source>
</evidence>
<dbReference type="PROSITE" id="PS00411">
    <property type="entry name" value="KINESIN_MOTOR_1"/>
    <property type="match status" value="1"/>
</dbReference>
<comment type="similarity">
    <text evidence="3">Belongs to the TRAFAC class myosin-kinesin ATPase superfamily. Kinesin family.</text>
</comment>
<dbReference type="InterPro" id="IPR036961">
    <property type="entry name" value="Kinesin_motor_dom_sf"/>
</dbReference>
<evidence type="ECO:0000256" key="5">
    <source>
        <dbReference type="SAM" id="MobiDB-lite"/>
    </source>
</evidence>
<dbReference type="PROSITE" id="PS50067">
    <property type="entry name" value="KINESIN_MOTOR_2"/>
    <property type="match status" value="1"/>
</dbReference>
<feature type="coiled-coil region" evidence="4">
    <location>
        <begin position="344"/>
        <end position="427"/>
    </location>
</feature>
<keyword evidence="4" id="KW-0175">Coiled coil</keyword>
<reference evidence="8" key="1">
    <citation type="journal article" date="2023" name="Commun. Biol.">
        <title>Genome analysis of Parmales, the sister group of diatoms, reveals the evolutionary specialization of diatoms from phago-mixotrophs to photoautotrophs.</title>
        <authorList>
            <person name="Ban H."/>
            <person name="Sato S."/>
            <person name="Yoshikawa S."/>
            <person name="Yamada K."/>
            <person name="Nakamura Y."/>
            <person name="Ichinomiya M."/>
            <person name="Sato N."/>
            <person name="Blanc-Mathieu R."/>
            <person name="Endo H."/>
            <person name="Kuwata A."/>
            <person name="Ogata H."/>
        </authorList>
    </citation>
    <scope>NUCLEOTIDE SEQUENCE [LARGE SCALE GENOMIC DNA]</scope>
</reference>
<dbReference type="GO" id="GO:0007018">
    <property type="term" value="P:microtubule-based movement"/>
    <property type="evidence" value="ECO:0007669"/>
    <property type="project" value="InterPro"/>
</dbReference>
<evidence type="ECO:0000256" key="1">
    <source>
        <dbReference type="ARBA" id="ARBA00022741"/>
    </source>
</evidence>
<protein>
    <recommendedName>
        <fullName evidence="6">Kinesin motor domain-containing protein</fullName>
    </recommendedName>
</protein>
<comment type="caution">
    <text evidence="7">The sequence shown here is derived from an EMBL/GenBank/DDBJ whole genome shotgun (WGS) entry which is preliminary data.</text>
</comment>
<dbReference type="Proteomes" id="UP001165065">
    <property type="component" value="Unassembled WGS sequence"/>
</dbReference>
<dbReference type="EMBL" id="BRYA01000311">
    <property type="protein sequence ID" value="GMI46765.1"/>
    <property type="molecule type" value="Genomic_DNA"/>
</dbReference>
<feature type="coiled-coil region" evidence="4">
    <location>
        <begin position="193"/>
        <end position="281"/>
    </location>
</feature>
<gene>
    <name evidence="7" type="ORF">TrCOL_g1993</name>
</gene>
<evidence type="ECO:0000256" key="4">
    <source>
        <dbReference type="SAM" id="Coils"/>
    </source>
</evidence>
<dbReference type="GO" id="GO:0003777">
    <property type="term" value="F:microtubule motor activity"/>
    <property type="evidence" value="ECO:0007669"/>
    <property type="project" value="InterPro"/>
</dbReference>
<dbReference type="InterPro" id="IPR027640">
    <property type="entry name" value="Kinesin-like_fam"/>
</dbReference>
<evidence type="ECO:0000313" key="7">
    <source>
        <dbReference type="EMBL" id="GMI46765.1"/>
    </source>
</evidence>
<feature type="coiled-coil region" evidence="4">
    <location>
        <begin position="1022"/>
        <end position="1056"/>
    </location>
</feature>
<proteinExistence type="inferred from homology"/>
<keyword evidence="1 3" id="KW-0547">Nucleotide-binding</keyword>
<accession>A0A9W7LD67</accession>
<dbReference type="PANTHER" id="PTHR47972:SF28">
    <property type="entry name" value="KINESIN-LIKE PROTEIN KLP-3"/>
    <property type="match status" value="1"/>
</dbReference>
<dbReference type="GO" id="GO:0005524">
    <property type="term" value="F:ATP binding"/>
    <property type="evidence" value="ECO:0007669"/>
    <property type="project" value="UniProtKB-UniRule"/>
</dbReference>
<dbReference type="Gene3D" id="3.40.850.10">
    <property type="entry name" value="Kinesin motor domain"/>
    <property type="match status" value="1"/>
</dbReference>
<dbReference type="PRINTS" id="PR00380">
    <property type="entry name" value="KINESINHEAVY"/>
</dbReference>
<dbReference type="InterPro" id="IPR001752">
    <property type="entry name" value="Kinesin_motor_dom"/>
</dbReference>
<dbReference type="GO" id="GO:0008017">
    <property type="term" value="F:microtubule binding"/>
    <property type="evidence" value="ECO:0007669"/>
    <property type="project" value="InterPro"/>
</dbReference>
<dbReference type="OrthoDB" id="3176171at2759"/>
<keyword evidence="2 3" id="KW-0067">ATP-binding</keyword>
<dbReference type="AlphaFoldDB" id="A0A9W7LD67"/>
<evidence type="ECO:0000256" key="3">
    <source>
        <dbReference type="PROSITE-ProRule" id="PRU00283"/>
    </source>
</evidence>
<organism evidence="7 8">
    <name type="scientific">Triparma columacea</name>
    <dbReference type="NCBI Taxonomy" id="722753"/>
    <lineage>
        <taxon>Eukaryota</taxon>
        <taxon>Sar</taxon>
        <taxon>Stramenopiles</taxon>
        <taxon>Ochrophyta</taxon>
        <taxon>Bolidophyceae</taxon>
        <taxon>Parmales</taxon>
        <taxon>Triparmaceae</taxon>
        <taxon>Triparma</taxon>
    </lineage>
</organism>
<feature type="coiled-coil region" evidence="4">
    <location>
        <begin position="4"/>
        <end position="154"/>
    </location>
</feature>